<proteinExistence type="predicted"/>
<dbReference type="EMBL" id="DSHZ01000098">
    <property type="protein sequence ID" value="HEO41639.1"/>
    <property type="molecule type" value="Genomic_DNA"/>
</dbReference>
<organism evidence="2">
    <name type="scientific">Thermus islandicus</name>
    <dbReference type="NCBI Taxonomy" id="540988"/>
    <lineage>
        <taxon>Bacteria</taxon>
        <taxon>Thermotogati</taxon>
        <taxon>Deinococcota</taxon>
        <taxon>Deinococci</taxon>
        <taxon>Thermales</taxon>
        <taxon>Thermaceae</taxon>
        <taxon>Thermus</taxon>
    </lineage>
</organism>
<accession>A0A831U2F3</accession>
<feature type="chain" id="PRO_5032681328" description="Carboxypeptidase regulatory-like domain-containing protein" evidence="1">
    <location>
        <begin position="22"/>
        <end position="818"/>
    </location>
</feature>
<gene>
    <name evidence="2" type="ORF">ENP09_01870</name>
</gene>
<dbReference type="AlphaFoldDB" id="A0A831U2F3"/>
<sequence>MRLLSVLPLLALALAARPGEALVLPFPGLPPGPLEVASDLPLLLAPRASDGGVVLVAVEVPPRLPPGTYRVCLRQGSGLPACREVAVEALPRLAAQVPREVAGRSLRLALKNEGNVPLSLHLAPEEGSEVLFPPMALSLAPGEEREVVLPLFGFGFLRLALLSEGRKEVYLVRARPEGGLPLPYALAGLLEGGYASGAGAFLRFALEGSVSREARLALALEGPAPALRAGVEAGGVSAGLKVGEKGVEEARLGLRGGPWEGQVEYPPALKVGYSGEALFRLRLSPEALSAGLADGTWALSGALPFARPEGLSLKLERYGDPHLYARLEGGAYLGLASGGWQGEGGLSPSGPVLRLGYTGGEGGFAYALRAGYQGGPTLGLQAGYARPPFAFTARLELGSALAFGLGVGYREAPFALGLDLSPSGLSGFLEWREAPYALRLEGRRDAGGLRFGLFGSYAFRLPVPEGLTLALGGYEEVPLEGRVELLGRPVRGARVEGGLAPVETDGEGRFRLYAPRSGVRLRALPPKGVLALPAEASWRPGDPPPVLALRPASALRLQCEGGGRGAYLVGEVGAFVPCGGRAVLPPGAYRLTPEALPGFRAEEREGVLRPLAEEEVLLAFAPLPVEALPEARPLRVEWPLGVAPGEVARVRVRGASPGEVSLSLPVLKAGRQGDDLVLLFQVPWEAEGSLLLEVRHGEKREGRLVPVSPKPLFALRLDPARARVGEEVEVRVEALFPAEEAFLALPNGALLPLAPLPEEGRWAFVGRFRVEEGFLGRAEALSPSLLALPLKARARQGERWAEVEARLLVLPGGASGKP</sequence>
<keyword evidence="1" id="KW-0732">Signal</keyword>
<reference evidence="2" key="1">
    <citation type="journal article" date="2020" name="mSystems">
        <title>Genome- and Community-Level Interaction Insights into Carbon Utilization and Element Cycling Functions of Hydrothermarchaeota in Hydrothermal Sediment.</title>
        <authorList>
            <person name="Zhou Z."/>
            <person name="Liu Y."/>
            <person name="Xu W."/>
            <person name="Pan J."/>
            <person name="Luo Z.H."/>
            <person name="Li M."/>
        </authorList>
    </citation>
    <scope>NUCLEOTIDE SEQUENCE [LARGE SCALE GENOMIC DNA]</scope>
    <source>
        <strain evidence="2">SpSt-189</strain>
    </source>
</reference>
<evidence type="ECO:0008006" key="3">
    <source>
        <dbReference type="Google" id="ProtNLM"/>
    </source>
</evidence>
<evidence type="ECO:0000256" key="1">
    <source>
        <dbReference type="SAM" id="SignalP"/>
    </source>
</evidence>
<name>A0A831U2F3_9DEIN</name>
<comment type="caution">
    <text evidence="2">The sequence shown here is derived from an EMBL/GenBank/DDBJ whole genome shotgun (WGS) entry which is preliminary data.</text>
</comment>
<feature type="signal peptide" evidence="1">
    <location>
        <begin position="1"/>
        <end position="21"/>
    </location>
</feature>
<evidence type="ECO:0000313" key="2">
    <source>
        <dbReference type="EMBL" id="HEO41639.1"/>
    </source>
</evidence>
<protein>
    <recommendedName>
        <fullName evidence="3">Carboxypeptidase regulatory-like domain-containing protein</fullName>
    </recommendedName>
</protein>